<dbReference type="AlphaFoldDB" id="A0AAD6N308"/>
<accession>A0AAD6N308</accession>
<comment type="caution">
    <text evidence="2">The sequence shown here is derived from an EMBL/GenBank/DDBJ whole genome shotgun (WGS) entry which is preliminary data.</text>
</comment>
<feature type="region of interest" description="Disordered" evidence="1">
    <location>
        <begin position="202"/>
        <end position="223"/>
    </location>
</feature>
<name>A0AAD6N308_PENCN</name>
<organism evidence="2 3">
    <name type="scientific">Penicillium canescens</name>
    <dbReference type="NCBI Taxonomy" id="5083"/>
    <lineage>
        <taxon>Eukaryota</taxon>
        <taxon>Fungi</taxon>
        <taxon>Dikarya</taxon>
        <taxon>Ascomycota</taxon>
        <taxon>Pezizomycotina</taxon>
        <taxon>Eurotiomycetes</taxon>
        <taxon>Eurotiomycetidae</taxon>
        <taxon>Eurotiales</taxon>
        <taxon>Aspergillaceae</taxon>
        <taxon>Penicillium</taxon>
    </lineage>
</organism>
<feature type="region of interest" description="Disordered" evidence="1">
    <location>
        <begin position="362"/>
        <end position="433"/>
    </location>
</feature>
<keyword evidence="3" id="KW-1185">Reference proteome</keyword>
<dbReference type="EMBL" id="JAQJZL010000015">
    <property type="protein sequence ID" value="KAJ6026650.1"/>
    <property type="molecule type" value="Genomic_DNA"/>
</dbReference>
<feature type="compositionally biased region" description="Basic and acidic residues" evidence="1">
    <location>
        <begin position="54"/>
        <end position="74"/>
    </location>
</feature>
<proteinExistence type="predicted"/>
<reference evidence="2" key="1">
    <citation type="journal article" date="2023" name="IMA Fungus">
        <title>Comparative genomic study of the Penicillium genus elucidates a diverse pangenome and 15 lateral gene transfer events.</title>
        <authorList>
            <person name="Petersen C."/>
            <person name="Sorensen T."/>
            <person name="Nielsen M.R."/>
            <person name="Sondergaard T.E."/>
            <person name="Sorensen J.L."/>
            <person name="Fitzpatrick D.A."/>
            <person name="Frisvad J.C."/>
            <person name="Nielsen K.L."/>
        </authorList>
    </citation>
    <scope>NUCLEOTIDE SEQUENCE</scope>
    <source>
        <strain evidence="2">IBT 15450</strain>
    </source>
</reference>
<reference evidence="2" key="2">
    <citation type="submission" date="2023-01" db="EMBL/GenBank/DDBJ databases">
        <authorList>
            <person name="Petersen C."/>
        </authorList>
    </citation>
    <scope>NUCLEOTIDE SEQUENCE</scope>
    <source>
        <strain evidence="2">IBT 15450</strain>
    </source>
</reference>
<feature type="compositionally biased region" description="Basic and acidic residues" evidence="1">
    <location>
        <begin position="362"/>
        <end position="372"/>
    </location>
</feature>
<evidence type="ECO:0000313" key="3">
    <source>
        <dbReference type="Proteomes" id="UP001219568"/>
    </source>
</evidence>
<feature type="region of interest" description="Disordered" evidence="1">
    <location>
        <begin position="1"/>
        <end position="76"/>
    </location>
</feature>
<feature type="compositionally biased region" description="Low complexity" evidence="1">
    <location>
        <begin position="398"/>
        <end position="409"/>
    </location>
</feature>
<sequence>MTSQLPPGSILFDSGEDKDRDKKGKRPQSMHFPLPFTPTMSPIVYPATTNNTSEKNKEIKPNMDNGKGVDDGDTPKPVQFPMPNNRTAFLCPHGLHISDTITDDNAGPGPGPSSQNYLQTRCLVCDVMREYHPYQPQTADPIVGEQWIRYMDYICGVRDERIMGEIGAVRDVADRCVSLAENLLARQTKLLADLRKINDAPVEDSAEEENDGPKEWSTEELTEDEKKEKFKKAVRTKILIDEKAAKNELEDKAIDVAFRIAVQRMEWMDEETLRESLKVIDDEQKEELVLKQIKTERKRIADEKKVVDENNVVKKRHVREKKKSDLMDIILKTRHEDEKKEAEDKHMADVMNAILDQRIADQKKAEKKIQVEKKKKASKKKQAEVKEAGDDNNLDVKPTGTGPPSGTPTYIARSGGSGSKRDIFNFTGSGPSK</sequence>
<evidence type="ECO:0000313" key="2">
    <source>
        <dbReference type="EMBL" id="KAJ6026650.1"/>
    </source>
</evidence>
<gene>
    <name evidence="2" type="ORF">N7460_011467</name>
</gene>
<dbReference type="Proteomes" id="UP001219568">
    <property type="component" value="Unassembled WGS sequence"/>
</dbReference>
<protein>
    <submittedName>
        <fullName evidence="2">Uncharacterized protein</fullName>
    </submittedName>
</protein>
<evidence type="ECO:0000256" key="1">
    <source>
        <dbReference type="SAM" id="MobiDB-lite"/>
    </source>
</evidence>